<gene>
    <name evidence="2" type="ORF">RQP53_10020</name>
</gene>
<feature type="transmembrane region" description="Helical" evidence="1">
    <location>
        <begin position="23"/>
        <end position="47"/>
    </location>
</feature>
<dbReference type="RefSeq" id="WP_315650161.1">
    <property type="nucleotide sequence ID" value="NZ_JAVXZY010000003.1"/>
</dbReference>
<dbReference type="Proteomes" id="UP001246372">
    <property type="component" value="Unassembled WGS sequence"/>
</dbReference>
<evidence type="ECO:0000256" key="1">
    <source>
        <dbReference type="SAM" id="Phobius"/>
    </source>
</evidence>
<sequence length="64" mass="6655">MHKSIATASPARPEPLSDTLRHLAWQGLGWLIAALTLAGGFSLLSLVEGDVSQASADASVQRLA</sequence>
<keyword evidence="3" id="KW-1185">Reference proteome</keyword>
<keyword evidence="1" id="KW-1133">Transmembrane helix</keyword>
<comment type="caution">
    <text evidence="2">The sequence shown here is derived from an EMBL/GenBank/DDBJ whole genome shotgun (WGS) entry which is preliminary data.</text>
</comment>
<proteinExistence type="predicted"/>
<name>A0ABU3PAI3_9BURK</name>
<reference evidence="2" key="1">
    <citation type="submission" date="2023-09" db="EMBL/GenBank/DDBJ databases">
        <title>Paucibacter sp. APW11 Genome sequencing and assembly.</title>
        <authorList>
            <person name="Kim I."/>
        </authorList>
    </citation>
    <scope>NUCLEOTIDE SEQUENCE</scope>
    <source>
        <strain evidence="2">APW11</strain>
    </source>
</reference>
<evidence type="ECO:0000313" key="2">
    <source>
        <dbReference type="EMBL" id="MDT8999601.1"/>
    </source>
</evidence>
<keyword evidence="1" id="KW-0812">Transmembrane</keyword>
<keyword evidence="1" id="KW-0472">Membrane</keyword>
<protein>
    <submittedName>
        <fullName evidence="2">Uncharacterized protein</fullName>
    </submittedName>
</protein>
<dbReference type="EMBL" id="JAVXZY010000003">
    <property type="protein sequence ID" value="MDT8999601.1"/>
    <property type="molecule type" value="Genomic_DNA"/>
</dbReference>
<organism evidence="2 3">
    <name type="scientific">Roseateles aquae</name>
    <dbReference type="NCBI Taxonomy" id="3077235"/>
    <lineage>
        <taxon>Bacteria</taxon>
        <taxon>Pseudomonadati</taxon>
        <taxon>Pseudomonadota</taxon>
        <taxon>Betaproteobacteria</taxon>
        <taxon>Burkholderiales</taxon>
        <taxon>Sphaerotilaceae</taxon>
        <taxon>Roseateles</taxon>
    </lineage>
</organism>
<evidence type="ECO:0000313" key="3">
    <source>
        <dbReference type="Proteomes" id="UP001246372"/>
    </source>
</evidence>
<accession>A0ABU3PAI3</accession>